<feature type="compositionally biased region" description="Basic and acidic residues" evidence="3">
    <location>
        <begin position="270"/>
        <end position="280"/>
    </location>
</feature>
<proteinExistence type="inferred from homology"/>
<feature type="compositionally biased region" description="Basic and acidic residues" evidence="3">
    <location>
        <begin position="65"/>
        <end position="78"/>
    </location>
</feature>
<evidence type="ECO:0000256" key="3">
    <source>
        <dbReference type="SAM" id="MobiDB-lite"/>
    </source>
</evidence>
<dbReference type="AlphaFoldDB" id="A0AAN7TNR6"/>
<dbReference type="InterPro" id="IPR040746">
    <property type="entry name" value="THO1_MOS11_C"/>
</dbReference>
<feature type="compositionally biased region" description="Basic and acidic residues" evidence="3">
    <location>
        <begin position="203"/>
        <end position="213"/>
    </location>
</feature>
<evidence type="ECO:0000256" key="2">
    <source>
        <dbReference type="ARBA" id="ARBA00046328"/>
    </source>
</evidence>
<evidence type="ECO:0000313" key="5">
    <source>
        <dbReference type="EMBL" id="KAK5110252.1"/>
    </source>
</evidence>
<dbReference type="Gene3D" id="1.10.720.30">
    <property type="entry name" value="SAP domain"/>
    <property type="match status" value="1"/>
</dbReference>
<organism evidence="5 6">
    <name type="scientific">Meristemomyces frigidus</name>
    <dbReference type="NCBI Taxonomy" id="1508187"/>
    <lineage>
        <taxon>Eukaryota</taxon>
        <taxon>Fungi</taxon>
        <taxon>Dikarya</taxon>
        <taxon>Ascomycota</taxon>
        <taxon>Pezizomycotina</taxon>
        <taxon>Dothideomycetes</taxon>
        <taxon>Dothideomycetidae</taxon>
        <taxon>Mycosphaerellales</taxon>
        <taxon>Teratosphaeriaceae</taxon>
        <taxon>Meristemomyces</taxon>
    </lineage>
</organism>
<feature type="region of interest" description="Disordered" evidence="3">
    <location>
        <begin position="37"/>
        <end position="287"/>
    </location>
</feature>
<dbReference type="GO" id="GO:0016973">
    <property type="term" value="P:poly(A)+ mRNA export from nucleus"/>
    <property type="evidence" value="ECO:0007669"/>
    <property type="project" value="TreeGrafter"/>
</dbReference>
<keyword evidence="1" id="KW-0597">Phosphoprotein</keyword>
<evidence type="ECO:0000313" key="6">
    <source>
        <dbReference type="Proteomes" id="UP001310890"/>
    </source>
</evidence>
<dbReference type="PROSITE" id="PS50800">
    <property type="entry name" value="SAP"/>
    <property type="match status" value="1"/>
</dbReference>
<name>A0AAN7TNR6_9PEZI</name>
<dbReference type="EMBL" id="JAVRRL010000051">
    <property type="protein sequence ID" value="KAK5110252.1"/>
    <property type="molecule type" value="Genomic_DNA"/>
</dbReference>
<accession>A0AAN7TNR6</accession>
<dbReference type="InterPro" id="IPR036361">
    <property type="entry name" value="SAP_dom_sf"/>
</dbReference>
<dbReference type="Proteomes" id="UP001310890">
    <property type="component" value="Unassembled WGS sequence"/>
</dbReference>
<feature type="compositionally biased region" description="Low complexity" evidence="3">
    <location>
        <begin position="40"/>
        <end position="57"/>
    </location>
</feature>
<feature type="compositionally biased region" description="Polar residues" evidence="3">
    <location>
        <begin position="101"/>
        <end position="115"/>
    </location>
</feature>
<sequence>MADYTKKKNDDLIALCKERGLAHSGKKADFVKRLEDYDASHSSSAAPPPTSTNAPAATEEEINWDEDKAMAEGAKHATTEPASDAMAAGGIGHVDNPAAVPNQTVVEDPATTSDLTVANPEATTTTTTTSEPPAPEKAPEKDFASGLAERTIDEEIARRKSRARKFGLPEDSDEIKALERAKKFGTMDAGAVPGMLNQALSTQRERGDRKRGGLDVPLSTDSGVRKRGGGRRAGGRDGGTGGGRERSRTPGEQKKKVAVGSGGSGGWMSEADRAQAEARKARFAGTA</sequence>
<dbReference type="GO" id="GO:0005634">
    <property type="term" value="C:nucleus"/>
    <property type="evidence" value="ECO:0007669"/>
    <property type="project" value="TreeGrafter"/>
</dbReference>
<dbReference type="InterPro" id="IPR003034">
    <property type="entry name" value="SAP_dom"/>
</dbReference>
<reference evidence="5" key="1">
    <citation type="submission" date="2023-08" db="EMBL/GenBank/DDBJ databases">
        <title>Black Yeasts Isolated from many extreme environments.</title>
        <authorList>
            <person name="Coleine C."/>
            <person name="Stajich J.E."/>
            <person name="Selbmann L."/>
        </authorList>
    </citation>
    <scope>NUCLEOTIDE SEQUENCE</scope>
    <source>
        <strain evidence="5">CCFEE 5401</strain>
    </source>
</reference>
<gene>
    <name evidence="5" type="ORF">LTR62_006105</name>
</gene>
<dbReference type="InterPro" id="IPR052240">
    <property type="entry name" value="SAP_domain_ribonucleoprotein"/>
</dbReference>
<dbReference type="Pfam" id="PF02037">
    <property type="entry name" value="SAP"/>
    <property type="match status" value="1"/>
</dbReference>
<comment type="caution">
    <text evidence="5">The sequence shown here is derived from an EMBL/GenBank/DDBJ whole genome shotgun (WGS) entry which is preliminary data.</text>
</comment>
<protein>
    <recommendedName>
        <fullName evidence="4">SAP domain-containing protein</fullName>
    </recommendedName>
</protein>
<dbReference type="SUPFAM" id="SSF68906">
    <property type="entry name" value="SAP domain"/>
    <property type="match status" value="1"/>
</dbReference>
<dbReference type="PANTHER" id="PTHR46551:SF1">
    <property type="entry name" value="SAP DOMAIN-CONTAINING RIBONUCLEOPROTEIN"/>
    <property type="match status" value="1"/>
</dbReference>
<dbReference type="Pfam" id="PF18592">
    <property type="entry name" value="Tho1_MOS11_C"/>
    <property type="match status" value="1"/>
</dbReference>
<feature type="domain" description="SAP" evidence="4">
    <location>
        <begin position="4"/>
        <end position="38"/>
    </location>
</feature>
<evidence type="ECO:0000256" key="1">
    <source>
        <dbReference type="ARBA" id="ARBA00022553"/>
    </source>
</evidence>
<comment type="similarity">
    <text evidence="2">Belongs to the SAP domain-containing ribonucleoprotein family.</text>
</comment>
<dbReference type="PANTHER" id="PTHR46551">
    <property type="entry name" value="SAP DOMAIN-CONTAINING RIBONUCLEOPROTEIN"/>
    <property type="match status" value="1"/>
</dbReference>
<evidence type="ECO:0000259" key="4">
    <source>
        <dbReference type="PROSITE" id="PS50800"/>
    </source>
</evidence>
<feature type="compositionally biased region" description="Low complexity" evidence="3">
    <location>
        <begin position="116"/>
        <end position="131"/>
    </location>
</feature>
<feature type="compositionally biased region" description="Basic and acidic residues" evidence="3">
    <location>
        <begin position="243"/>
        <end position="255"/>
    </location>
</feature>